<dbReference type="InterPro" id="IPR029063">
    <property type="entry name" value="SAM-dependent_MTases_sf"/>
</dbReference>
<sequence>MTDIKLNQDERIDQLYSKDVKIIQSNHVFSFSLDAVLLADFVKVSKQKAKKALDLCSGNGAISLFISDKFPGEIDAVEIQDRLADMAKRSVKLNQLENKIHVYTEDLNQAPNFLKPDSYDIVTCNPPYFKSLPQSQKNPNPYLAIARHEIKVNLHQVIAISSKMLKMGGKFYLVHRPDRIDEIIAEMKNLRLAPKRIQLIYPKKDADANMILVEAIKDGRPGGIKFLSPIITYDESQEYSIKVKEMLYGK</sequence>
<name>A0A9D2AA77_9LACO</name>
<dbReference type="AlphaFoldDB" id="A0A9D2AA77"/>
<proteinExistence type="predicted"/>
<dbReference type="Proteomes" id="UP000823963">
    <property type="component" value="Unassembled WGS sequence"/>
</dbReference>
<dbReference type="InterPro" id="IPR007848">
    <property type="entry name" value="Small_mtfrase_dom"/>
</dbReference>
<organism evidence="2 3">
    <name type="scientific">Candidatus Ligilactobacillus excrementigallinarum</name>
    <dbReference type="NCBI Taxonomy" id="2838641"/>
    <lineage>
        <taxon>Bacteria</taxon>
        <taxon>Bacillati</taxon>
        <taxon>Bacillota</taxon>
        <taxon>Bacilli</taxon>
        <taxon>Lactobacillales</taxon>
        <taxon>Lactobacillaceae</taxon>
        <taxon>Ligilactobacillus</taxon>
    </lineage>
</organism>
<evidence type="ECO:0000313" key="3">
    <source>
        <dbReference type="Proteomes" id="UP000823963"/>
    </source>
</evidence>
<comment type="caution">
    <text evidence="2">The sequence shown here is derived from an EMBL/GenBank/DDBJ whole genome shotgun (WGS) entry which is preliminary data.</text>
</comment>
<feature type="domain" description="Methyltransferase small" evidence="1">
    <location>
        <begin position="37"/>
        <end position="135"/>
    </location>
</feature>
<protein>
    <submittedName>
        <fullName evidence="2">tRNA1(Val) (Adenine(37)-N6)-methyltransferase</fullName>
    </submittedName>
</protein>
<dbReference type="PANTHER" id="PTHR47739:SF1">
    <property type="entry name" value="TRNA1(VAL) (ADENINE(37)-N6)-METHYLTRANSFERASE"/>
    <property type="match status" value="1"/>
</dbReference>
<dbReference type="Pfam" id="PF05175">
    <property type="entry name" value="MTS"/>
    <property type="match status" value="1"/>
</dbReference>
<reference evidence="2" key="1">
    <citation type="journal article" date="2021" name="PeerJ">
        <title>Extensive microbial diversity within the chicken gut microbiome revealed by metagenomics and culture.</title>
        <authorList>
            <person name="Gilroy R."/>
            <person name="Ravi A."/>
            <person name="Getino M."/>
            <person name="Pursley I."/>
            <person name="Horton D.L."/>
            <person name="Alikhan N.F."/>
            <person name="Baker D."/>
            <person name="Gharbi K."/>
            <person name="Hall N."/>
            <person name="Watson M."/>
            <person name="Adriaenssens E.M."/>
            <person name="Foster-Nyarko E."/>
            <person name="Jarju S."/>
            <person name="Secka A."/>
            <person name="Antonio M."/>
            <person name="Oren A."/>
            <person name="Chaudhuri R.R."/>
            <person name="La Ragione R."/>
            <person name="Hildebrand F."/>
            <person name="Pallen M.J."/>
        </authorList>
    </citation>
    <scope>NUCLEOTIDE SEQUENCE</scope>
    <source>
        <strain evidence="2">6627</strain>
    </source>
</reference>
<gene>
    <name evidence="2" type="ORF">H9861_01795</name>
</gene>
<dbReference type="GO" id="GO:0008168">
    <property type="term" value="F:methyltransferase activity"/>
    <property type="evidence" value="ECO:0007669"/>
    <property type="project" value="InterPro"/>
</dbReference>
<reference evidence="2" key="2">
    <citation type="submission" date="2021-04" db="EMBL/GenBank/DDBJ databases">
        <authorList>
            <person name="Gilroy R."/>
        </authorList>
    </citation>
    <scope>NUCLEOTIDE SEQUENCE</scope>
    <source>
        <strain evidence="2">6627</strain>
    </source>
</reference>
<accession>A0A9D2AA77</accession>
<dbReference type="Gene3D" id="3.40.50.150">
    <property type="entry name" value="Vaccinia Virus protein VP39"/>
    <property type="match status" value="1"/>
</dbReference>
<dbReference type="InterPro" id="IPR050210">
    <property type="entry name" value="tRNA_Adenine-N(6)_MTase"/>
</dbReference>
<dbReference type="CDD" id="cd02440">
    <property type="entry name" value="AdoMet_MTases"/>
    <property type="match status" value="1"/>
</dbReference>
<dbReference type="EMBL" id="DXFP01000011">
    <property type="protein sequence ID" value="HIX01467.1"/>
    <property type="molecule type" value="Genomic_DNA"/>
</dbReference>
<dbReference type="PANTHER" id="PTHR47739">
    <property type="entry name" value="TRNA1(VAL) (ADENINE(37)-N6)-METHYLTRANSFERASE"/>
    <property type="match status" value="1"/>
</dbReference>
<evidence type="ECO:0000313" key="2">
    <source>
        <dbReference type="EMBL" id="HIX01467.1"/>
    </source>
</evidence>
<evidence type="ECO:0000259" key="1">
    <source>
        <dbReference type="Pfam" id="PF05175"/>
    </source>
</evidence>
<dbReference type="SUPFAM" id="SSF53335">
    <property type="entry name" value="S-adenosyl-L-methionine-dependent methyltransferases"/>
    <property type="match status" value="1"/>
</dbReference>